<comment type="caution">
    <text evidence="2">The sequence shown here is derived from an EMBL/GenBank/DDBJ whole genome shotgun (WGS) entry which is preliminary data.</text>
</comment>
<feature type="compositionally biased region" description="Basic residues" evidence="1">
    <location>
        <begin position="255"/>
        <end position="265"/>
    </location>
</feature>
<keyword evidence="3" id="KW-1185">Reference proteome</keyword>
<dbReference type="SUPFAM" id="SSF49879">
    <property type="entry name" value="SMAD/FHA domain"/>
    <property type="match status" value="1"/>
</dbReference>
<sequence length="555" mass="60877">VVESTMPVHVVLHFSDPIDKTFEFTEPDTLELGRSSGFIENATLSRKQALFEIRDGRVYVTALGSNAMMKGSKTIRKNNKIEIFDGDTLTLMQKKYPFTVTITQTEQNVSDLDSLLDDSNKTRLRTNLEIGASTSSTPKSPPQHNYELDNNTASQLLNDMLSSQSSALDHGTNEGNVSLDDNNTLDYTRTRELSVSESSDGAEGIYDSDEINSIESVGNIITDESSYLGSSFNSSDSEEMKQEIDDVVKEDKKGSRVTRRGREHKRGNNEVIQDTKVKEVEKRTKVRGRVLLSATGIQSQKEAAGGPKDKAKQPVKQPDNAKAPAKNAKAAKENAEVKTPKSGSKFIPYSTTPNTGPGSLDFYYLYWNVSYTAGESLPINIIVNPKTIPPAEVSLTLFDEYNKIKLTDIASKVALKAPQEGVPFAVYTWTVANKLPAEFDFKSGHFTLQMSYLEGGNTMTKDRRIKLNNVAANPGGAPNPATVKHLKDEKDEKDEKDAANPGNKKDAPYGSTKSSDSSKNSKDNNQSSTSSAYKISISIFSVATLMILQFITVSL</sequence>
<feature type="compositionally biased region" description="Low complexity" evidence="1">
    <location>
        <begin position="470"/>
        <end position="481"/>
    </location>
</feature>
<proteinExistence type="predicted"/>
<feature type="region of interest" description="Disordered" evidence="1">
    <location>
        <begin position="470"/>
        <end position="528"/>
    </location>
</feature>
<evidence type="ECO:0000313" key="3">
    <source>
        <dbReference type="Proteomes" id="UP000789375"/>
    </source>
</evidence>
<feature type="region of interest" description="Disordered" evidence="1">
    <location>
        <begin position="127"/>
        <end position="149"/>
    </location>
</feature>
<dbReference type="CDD" id="cd22671">
    <property type="entry name" value="FHA_APTX-like"/>
    <property type="match status" value="1"/>
</dbReference>
<dbReference type="EMBL" id="CAJVPP010002480">
    <property type="protein sequence ID" value="CAG8601554.1"/>
    <property type="molecule type" value="Genomic_DNA"/>
</dbReference>
<dbReference type="AlphaFoldDB" id="A0A9N9CH62"/>
<evidence type="ECO:0000256" key="1">
    <source>
        <dbReference type="SAM" id="MobiDB-lite"/>
    </source>
</evidence>
<dbReference type="Proteomes" id="UP000789375">
    <property type="component" value="Unassembled WGS sequence"/>
</dbReference>
<gene>
    <name evidence="2" type="ORF">FMOSSE_LOCUS8977</name>
</gene>
<name>A0A9N9CH62_FUNMO</name>
<organism evidence="2 3">
    <name type="scientific">Funneliformis mosseae</name>
    <name type="common">Endomycorrhizal fungus</name>
    <name type="synonym">Glomus mosseae</name>
    <dbReference type="NCBI Taxonomy" id="27381"/>
    <lineage>
        <taxon>Eukaryota</taxon>
        <taxon>Fungi</taxon>
        <taxon>Fungi incertae sedis</taxon>
        <taxon>Mucoromycota</taxon>
        <taxon>Glomeromycotina</taxon>
        <taxon>Glomeromycetes</taxon>
        <taxon>Glomerales</taxon>
        <taxon>Glomeraceae</taxon>
        <taxon>Funneliformis</taxon>
    </lineage>
</organism>
<feature type="region of interest" description="Disordered" evidence="1">
    <location>
        <begin position="165"/>
        <end position="184"/>
    </location>
</feature>
<protein>
    <submittedName>
        <fullName evidence="2">13307_t:CDS:1</fullName>
    </submittedName>
</protein>
<feature type="compositionally biased region" description="Basic and acidic residues" evidence="1">
    <location>
        <begin position="330"/>
        <end position="339"/>
    </location>
</feature>
<reference evidence="2" key="1">
    <citation type="submission" date="2021-06" db="EMBL/GenBank/DDBJ databases">
        <authorList>
            <person name="Kallberg Y."/>
            <person name="Tangrot J."/>
            <person name="Rosling A."/>
        </authorList>
    </citation>
    <scope>NUCLEOTIDE SEQUENCE</scope>
    <source>
        <strain evidence="2">87-6 pot B 2015</strain>
    </source>
</reference>
<feature type="non-terminal residue" evidence="2">
    <location>
        <position position="555"/>
    </location>
</feature>
<feature type="compositionally biased region" description="Low complexity" evidence="1">
    <location>
        <begin position="511"/>
        <end position="528"/>
    </location>
</feature>
<feature type="region of interest" description="Disordered" evidence="1">
    <location>
        <begin position="248"/>
        <end position="274"/>
    </location>
</feature>
<accession>A0A9N9CH62</accession>
<feature type="compositionally biased region" description="Basic and acidic residues" evidence="1">
    <location>
        <begin position="485"/>
        <end position="507"/>
    </location>
</feature>
<dbReference type="InterPro" id="IPR008984">
    <property type="entry name" value="SMAD_FHA_dom_sf"/>
</dbReference>
<feature type="region of interest" description="Disordered" evidence="1">
    <location>
        <begin position="291"/>
        <end position="342"/>
    </location>
</feature>
<dbReference type="Gene3D" id="2.60.200.20">
    <property type="match status" value="1"/>
</dbReference>
<evidence type="ECO:0000313" key="2">
    <source>
        <dbReference type="EMBL" id="CAG8601554.1"/>
    </source>
</evidence>